<dbReference type="InterPro" id="IPR041682">
    <property type="entry name" value="AAA_14"/>
</dbReference>
<accession>A0A7W3TSI8</accession>
<dbReference type="Pfam" id="PF13635">
    <property type="entry name" value="DUF4143"/>
    <property type="match status" value="1"/>
</dbReference>
<evidence type="ECO:0000313" key="4">
    <source>
        <dbReference type="Proteomes" id="UP000518316"/>
    </source>
</evidence>
<dbReference type="InterPro" id="IPR025420">
    <property type="entry name" value="DUF4143"/>
</dbReference>
<feature type="domain" description="AAA" evidence="1">
    <location>
        <begin position="22"/>
        <end position="151"/>
    </location>
</feature>
<dbReference type="EMBL" id="JACIVC010000061">
    <property type="protein sequence ID" value="MBB1069876.1"/>
    <property type="molecule type" value="Genomic_DNA"/>
</dbReference>
<dbReference type="PANTHER" id="PTHR33295:SF20">
    <property type="entry name" value="ATPASE"/>
    <property type="match status" value="1"/>
</dbReference>
<proteinExistence type="predicted"/>
<dbReference type="AlphaFoldDB" id="A0A7W3TSI8"/>
<protein>
    <submittedName>
        <fullName evidence="3">ATP-binding protein</fullName>
    </submittedName>
</protein>
<organism evidence="3 4">
    <name type="scientific">Limosilactobacillus albertensis</name>
    <dbReference type="NCBI Taxonomy" id="2759752"/>
    <lineage>
        <taxon>Bacteria</taxon>
        <taxon>Bacillati</taxon>
        <taxon>Bacillota</taxon>
        <taxon>Bacilli</taxon>
        <taxon>Lactobacillales</taxon>
        <taxon>Lactobacillaceae</taxon>
        <taxon>Limosilactobacillus</taxon>
    </lineage>
</organism>
<evidence type="ECO:0000259" key="1">
    <source>
        <dbReference type="Pfam" id="PF13173"/>
    </source>
</evidence>
<dbReference type="Proteomes" id="UP000518316">
    <property type="component" value="Unassembled WGS sequence"/>
</dbReference>
<keyword evidence="3" id="KW-0067">ATP-binding</keyword>
<gene>
    <name evidence="3" type="ORF">H5S40_06895</name>
</gene>
<dbReference type="SUPFAM" id="SSF52540">
    <property type="entry name" value="P-loop containing nucleoside triphosphate hydrolases"/>
    <property type="match status" value="1"/>
</dbReference>
<evidence type="ECO:0000259" key="2">
    <source>
        <dbReference type="Pfam" id="PF13635"/>
    </source>
</evidence>
<dbReference type="InterPro" id="IPR027417">
    <property type="entry name" value="P-loop_NTPase"/>
</dbReference>
<comment type="caution">
    <text evidence="3">The sequence shown here is derived from an EMBL/GenBank/DDBJ whole genome shotgun (WGS) entry which is preliminary data.</text>
</comment>
<dbReference type="Gene3D" id="3.40.50.300">
    <property type="entry name" value="P-loop containing nucleotide triphosphate hydrolases"/>
    <property type="match status" value="1"/>
</dbReference>
<dbReference type="RefSeq" id="WP_182598409.1">
    <property type="nucleotide sequence ID" value="NZ_JACIVC010000061.1"/>
</dbReference>
<sequence>MVVIQRSQYMNFLKQFKDMTDTVKVLTGIRRSGKTFLMNMFINYLKNNGVSDDQIIHINFEDFAFSDITTAKDLYTYIHQHQSNDKRNYLFLDEVQHVENWEKAINSFRVDMDADIYITGSNGKLLSGELATLLTGRYVELKVYPLSFKEYYTFKKGTPETSYQLFQDYLIDGGFPAVDIAPSRNLRVALKNGIFDSIILSDIALRANTRNDSAIISIANYMMSEIGNVLSATKITNALRSNGQRITTTTVINYLQLLEQSFLFYKAARYDLRGKKWLNSQNKYYVVDNGLRNTQLHRSGTDNLGHQIENVVFMELLRRDYSVDVGKLDDKEIDFIARKGENIEYYQITQHLPENSNRETHNLLRLPDGYKKIVLTLDKLDIGNIEGINVVYVLDWLLNE</sequence>
<dbReference type="PANTHER" id="PTHR33295">
    <property type="entry name" value="ATPASE"/>
    <property type="match status" value="1"/>
</dbReference>
<evidence type="ECO:0000313" key="3">
    <source>
        <dbReference type="EMBL" id="MBB1069876.1"/>
    </source>
</evidence>
<dbReference type="GO" id="GO:0005524">
    <property type="term" value="F:ATP binding"/>
    <property type="evidence" value="ECO:0007669"/>
    <property type="project" value="UniProtKB-KW"/>
</dbReference>
<reference evidence="3 4" key="1">
    <citation type="submission" date="2020-07" db="EMBL/GenBank/DDBJ databases">
        <title>Description of Limosilactobacillus balticus sp. nov., Limosilactobacillus agrestis sp. nov., Limosilactobacillus albertensis sp. nov., Limosilactobacillus rudii sp. nov., Limosilactobacillus fastidiosus sp. nov., five novel Limosilactobacillus species isolated from the vertebrate gastrointestinal tract, and proposal of 6 subspecies of Limosilactobacillus reuteri adapted to the gastrointestinal tract of specific vertebrate hosts.</title>
        <authorList>
            <person name="Li F."/>
            <person name="Cheng C."/>
            <person name="Zheng J."/>
            <person name="Quevedo R.M."/>
            <person name="Li J."/>
            <person name="Roos S."/>
            <person name="Gaenzle M.G."/>
            <person name="Walter J."/>
        </authorList>
    </citation>
    <scope>NUCLEOTIDE SEQUENCE [LARGE SCALE GENOMIC DNA]</scope>
    <source>
        <strain evidence="3 4">RRLNB_1_1</strain>
    </source>
</reference>
<keyword evidence="4" id="KW-1185">Reference proteome</keyword>
<feature type="domain" description="DUF4143" evidence="2">
    <location>
        <begin position="201"/>
        <end position="343"/>
    </location>
</feature>
<name>A0A7W3TSI8_9LACO</name>
<dbReference type="Pfam" id="PF13173">
    <property type="entry name" value="AAA_14"/>
    <property type="match status" value="1"/>
</dbReference>
<keyword evidence="3" id="KW-0547">Nucleotide-binding</keyword>